<dbReference type="Proteomes" id="UP000002695">
    <property type="component" value="Chromosome"/>
</dbReference>
<feature type="transmembrane region" description="Helical" evidence="7">
    <location>
        <begin position="134"/>
        <end position="153"/>
    </location>
</feature>
<organism evidence="8 9">
    <name type="scientific">Salmonella typhimurium (strain 14028s / SGSC 2262)</name>
    <dbReference type="NCBI Taxonomy" id="588858"/>
    <lineage>
        <taxon>Bacteria</taxon>
        <taxon>Pseudomonadati</taxon>
        <taxon>Pseudomonadota</taxon>
        <taxon>Gammaproteobacteria</taxon>
        <taxon>Enterobacterales</taxon>
        <taxon>Enterobacteriaceae</taxon>
        <taxon>Salmonella</taxon>
    </lineage>
</organism>
<name>A0A0F6B719_SALT1</name>
<evidence type="ECO:0008006" key="10">
    <source>
        <dbReference type="Google" id="ProtNLM"/>
    </source>
</evidence>
<feature type="transmembrane region" description="Helical" evidence="7">
    <location>
        <begin position="38"/>
        <end position="57"/>
    </location>
</feature>
<dbReference type="BioCyc" id="SENT588858:STM14_RS17235-MONOMER"/>
<keyword evidence="4 7" id="KW-0812">Transmembrane</keyword>
<keyword evidence="6 7" id="KW-0472">Membrane</keyword>
<proteinExistence type="inferred from homology"/>
<sequence length="161" mass="17421">MILSSDNNDAQNRVIAHENSSSRRIGPLENKMKKLEDVGVLIARILMPVLFITAGWGKISGYAGTQQYMEAMGVPGFLLPLTILLEFGGGLAILLGFLTRTTALFTAGFTLLTALIFHSNFAEGVNSLMFMKNLTIAGGFLLLALTGPGAFSLDRLLNKKW</sequence>
<dbReference type="HOGENOM" id="CLU_058421_8_3_6"/>
<dbReference type="PANTHER" id="PTHR33452:SF1">
    <property type="entry name" value="INNER MEMBRANE PROTEIN YPHA-RELATED"/>
    <property type="match status" value="1"/>
</dbReference>
<evidence type="ECO:0000256" key="4">
    <source>
        <dbReference type="ARBA" id="ARBA00022692"/>
    </source>
</evidence>
<accession>A0A0F6B719</accession>
<keyword evidence="3" id="KW-1003">Cell membrane</keyword>
<dbReference type="AlphaFoldDB" id="A0A0F6B719"/>
<feature type="transmembrane region" description="Helical" evidence="7">
    <location>
        <begin position="77"/>
        <end position="97"/>
    </location>
</feature>
<evidence type="ECO:0000313" key="9">
    <source>
        <dbReference type="Proteomes" id="UP000002695"/>
    </source>
</evidence>
<feature type="transmembrane region" description="Helical" evidence="7">
    <location>
        <begin position="104"/>
        <end position="122"/>
    </location>
</feature>
<keyword evidence="9" id="KW-1185">Reference proteome</keyword>
<reference evidence="8 9" key="1">
    <citation type="journal article" date="2010" name="J. Bacteriol.">
        <title>Short-term signatures of evolutionary change in the Salmonella enterica serovar typhimurium 14028 genome.</title>
        <authorList>
            <person name="Jarvik T."/>
            <person name="Smillie C."/>
            <person name="Groisman E.A."/>
            <person name="Ochman H."/>
        </authorList>
    </citation>
    <scope>NUCLEOTIDE SEQUENCE [LARGE SCALE GENOMIC DNA]</scope>
    <source>
        <strain evidence="9">14028s / SGSC 2262</strain>
    </source>
</reference>
<keyword evidence="5 7" id="KW-1133">Transmembrane helix</keyword>
<dbReference type="EMBL" id="CP001363">
    <property type="protein sequence ID" value="ACY90316.1"/>
    <property type="molecule type" value="Genomic_DNA"/>
</dbReference>
<dbReference type="PATRIC" id="fig|588858.6.peg.3590"/>
<gene>
    <name evidence="8" type="primary">yqjF</name>
    <name evidence="8" type="ordered locus">STM14_3914</name>
</gene>
<dbReference type="KEGG" id="seo:STM14_3914"/>
<dbReference type="PANTHER" id="PTHR33452">
    <property type="entry name" value="OXIDOREDUCTASE CATD-RELATED"/>
    <property type="match status" value="1"/>
</dbReference>
<evidence type="ECO:0000256" key="2">
    <source>
        <dbReference type="ARBA" id="ARBA00006679"/>
    </source>
</evidence>
<comment type="subcellular location">
    <subcellularLocation>
        <location evidence="1">Cell membrane</location>
        <topology evidence="1">Multi-pass membrane protein</topology>
    </subcellularLocation>
</comment>
<evidence type="ECO:0000313" key="8">
    <source>
        <dbReference type="EMBL" id="ACY90316.1"/>
    </source>
</evidence>
<dbReference type="InterPro" id="IPR051907">
    <property type="entry name" value="DoxX-like_oxidoreductase"/>
</dbReference>
<dbReference type="GO" id="GO:0005886">
    <property type="term" value="C:plasma membrane"/>
    <property type="evidence" value="ECO:0007669"/>
    <property type="project" value="UniProtKB-SubCell"/>
</dbReference>
<dbReference type="InterPro" id="IPR032808">
    <property type="entry name" value="DoxX"/>
</dbReference>
<dbReference type="Pfam" id="PF07681">
    <property type="entry name" value="DoxX"/>
    <property type="match status" value="1"/>
</dbReference>
<evidence type="ECO:0000256" key="7">
    <source>
        <dbReference type="SAM" id="Phobius"/>
    </source>
</evidence>
<evidence type="ECO:0000256" key="1">
    <source>
        <dbReference type="ARBA" id="ARBA00004651"/>
    </source>
</evidence>
<evidence type="ECO:0000256" key="6">
    <source>
        <dbReference type="ARBA" id="ARBA00023136"/>
    </source>
</evidence>
<evidence type="ECO:0000256" key="3">
    <source>
        <dbReference type="ARBA" id="ARBA00022475"/>
    </source>
</evidence>
<evidence type="ECO:0000256" key="5">
    <source>
        <dbReference type="ARBA" id="ARBA00022989"/>
    </source>
</evidence>
<protein>
    <recommendedName>
        <fullName evidence="10">DoxX family protein</fullName>
    </recommendedName>
</protein>
<comment type="similarity">
    <text evidence="2">Belongs to the DoxX family.</text>
</comment>